<evidence type="ECO:0000256" key="8">
    <source>
        <dbReference type="RuleBase" id="RU363067"/>
    </source>
</evidence>
<feature type="compositionally biased region" description="Low complexity" evidence="9">
    <location>
        <begin position="972"/>
        <end position="984"/>
    </location>
</feature>
<feature type="binding site" evidence="7">
    <location>
        <position position="761"/>
    </location>
    <ligand>
        <name>Zn(2+)</name>
        <dbReference type="ChEBI" id="CHEBI:29105"/>
        <label>1</label>
    </ligand>
</feature>
<dbReference type="FunFam" id="3.30.450.40:FF:000031">
    <property type="entry name" value="Phosphodiesterase"/>
    <property type="match status" value="1"/>
</dbReference>
<dbReference type="Gene3D" id="1.10.1300.10">
    <property type="entry name" value="3'5'-cyclic nucleotide phosphodiesterase, catalytic domain"/>
    <property type="match status" value="1"/>
</dbReference>
<feature type="compositionally biased region" description="Polar residues" evidence="9">
    <location>
        <begin position="996"/>
        <end position="1005"/>
    </location>
</feature>
<keyword evidence="2" id="KW-0140">cGMP</keyword>
<feature type="binding site" evidence="6">
    <location>
        <position position="651"/>
    </location>
    <ligand>
        <name>AMP</name>
        <dbReference type="ChEBI" id="CHEBI:456215"/>
    </ligand>
</feature>
<feature type="domain" description="PDEase" evidence="10">
    <location>
        <begin position="534"/>
        <end position="857"/>
    </location>
</feature>
<evidence type="ECO:0000256" key="3">
    <source>
        <dbReference type="ARBA" id="ARBA00022723"/>
    </source>
</evidence>
<feature type="binding site" evidence="6">
    <location>
        <position position="814"/>
    </location>
    <ligand>
        <name>AMP</name>
        <dbReference type="ChEBI" id="CHEBI:456215"/>
    </ligand>
</feature>
<sequence>MSKLTEEQVTEYLRNHPEFLLNWLGENSSTELVDVFGRLARDRGVDSSVPDTSVGTCRSDTRSSLPNFTQVSRNSITSSIFRRYVDGDRTRKTSLRKDRNSLRTMSEDELFMELIRDIASELDVNLLCHKILQNVSLLTNSDRSSLFLVRGSREGKYLVSKLFDVTVTSTLEDSQNNEIKVPFGKGIVGIVAQTGVAINIKDAYADPRFNQEIDRQTGYKTHSILSMPIVNYEGEVIGVAQIINKIDGDHEFTKQDEEVFRKYLIFCGIGITNAQLFEMSVNEFKRNKLLLHLARGIFEEQTNLEKLVQKIMLDAQDLLKCERCSVYLLEDTLEHDIARFTHAFMSRLGTYSRSSLVMAMQDPANQHDMTANLSLGLLPEAKQRIREEVVFSKGFDMWSKDGNVTAISGPELSTSRTAFIAKFAVITDETVNVPDVEADGRFGKGPFVDLKGCTIRSVLCMPIHNSDKQIIGVTQLVNKTNGEPFNDNDVNIIEAFSIFTGLGIHNCQMYENACQLMAKQSVALEVLSYHATAQTEESNELARSDIPSAAELQLYSFDFDDMQMGDDVTLKACIRMFMEADLINRFKVPYEVACRWVCTVKKNYRPVTYHNWRHAFNVCQTMFNIIFTGGFRTMFDDLEVFSLMAACLCHDLDHRGTNNAFQAKVASPLAMLYSTSVLEHHHFDHCIMILNSEGNNIFQSLSPEEYRRAIRMLEHAILSTDLAIYFKTRGDFKKLVENGERTFREKKERELLRAMMMTACDVAAITKPWIIQQKVAQLVTNEFFEQGDIERTQLGEQPIPMMDRNKKDELPKMQVGFIDAVCIPVYKLFTEITPNLRPMLVSVEDNRQHWVRIDNNLEEPPPCLNIKKEVELQDRAINTEGTKPCVLEFSGRVLQSTRFSSINPEDAMLSVSSLAMLFAEMNERLAPLYLGCENNREKWQELADEKTTSLATETEQTNQEQPASDRSSEQTNNKSNNIDNNNTNGRDKSVNERQASHQTTVTNLAADSIHPLGKPDLDSPLLPSTSTLNHTTPSSLSAPTAAHPGQMPSQDERSAARDTAHIVKPLGADKEPQNLPDRHGSSQPGKRQQQNGSGLPSKPVRFSFSFKTQKLDQLRRVVDVAEGSRQEKKATIPMNSGEEHAKRGKRKTHAQAHASLSTDKGSTKSGLCLVS</sequence>
<dbReference type="FunFam" id="1.10.1300.10:FF:000003">
    <property type="entry name" value="Phosphodiesterase"/>
    <property type="match status" value="1"/>
</dbReference>
<feature type="compositionally biased region" description="Polar residues" evidence="9">
    <location>
        <begin position="948"/>
        <end position="971"/>
    </location>
</feature>
<dbReference type="Pfam" id="PF01590">
    <property type="entry name" value="GAF"/>
    <property type="match status" value="2"/>
</dbReference>
<dbReference type="STRING" id="400727.A0A2T7P970"/>
<proteinExistence type="inferred from homology"/>
<feature type="binding site" evidence="7">
    <location>
        <position position="651"/>
    </location>
    <ligand>
        <name>Zn(2+)</name>
        <dbReference type="ChEBI" id="CHEBI:29105"/>
        <label>2</label>
    </ligand>
</feature>
<dbReference type="SUPFAM" id="SSF55781">
    <property type="entry name" value="GAF domain-like"/>
    <property type="match status" value="2"/>
</dbReference>
<feature type="compositionally biased region" description="Low complexity" evidence="9">
    <location>
        <begin position="1018"/>
        <end position="1037"/>
    </location>
</feature>
<evidence type="ECO:0000256" key="5">
    <source>
        <dbReference type="PIRSR" id="PIRSR623088-1"/>
    </source>
</evidence>
<evidence type="ECO:0000256" key="1">
    <source>
        <dbReference type="ARBA" id="ARBA00007648"/>
    </source>
</evidence>
<feature type="compositionally biased region" description="Polar residues" evidence="9">
    <location>
        <begin position="1081"/>
        <end position="1094"/>
    </location>
</feature>
<keyword evidence="12" id="KW-1185">Reference proteome</keyword>
<dbReference type="EMBL" id="PZQS01000005">
    <property type="protein sequence ID" value="PVD29959.1"/>
    <property type="molecule type" value="Genomic_DNA"/>
</dbReference>
<reference evidence="11 12" key="1">
    <citation type="submission" date="2018-04" db="EMBL/GenBank/DDBJ databases">
        <title>The genome of golden apple snail Pomacea canaliculata provides insight into stress tolerance and invasive adaptation.</title>
        <authorList>
            <person name="Liu C."/>
            <person name="Liu B."/>
            <person name="Ren Y."/>
            <person name="Zhang Y."/>
            <person name="Wang H."/>
            <person name="Li S."/>
            <person name="Jiang F."/>
            <person name="Yin L."/>
            <person name="Zhang G."/>
            <person name="Qian W."/>
            <person name="Fan W."/>
        </authorList>
    </citation>
    <scope>NUCLEOTIDE SEQUENCE [LARGE SCALE GENOMIC DNA]</scope>
    <source>
        <strain evidence="11">SZHN2017</strain>
        <tissue evidence="11">Muscle</tissue>
    </source>
</reference>
<evidence type="ECO:0000256" key="2">
    <source>
        <dbReference type="ARBA" id="ARBA00022535"/>
    </source>
</evidence>
<dbReference type="InterPro" id="IPR002073">
    <property type="entry name" value="PDEase_catalytic_dom"/>
</dbReference>
<evidence type="ECO:0000313" key="11">
    <source>
        <dbReference type="EMBL" id="PVD29959.1"/>
    </source>
</evidence>
<feature type="region of interest" description="Disordered" evidence="9">
    <location>
        <begin position="1120"/>
        <end position="1171"/>
    </location>
</feature>
<name>A0A2T7P970_POMCA</name>
<dbReference type="PANTHER" id="PTHR11347">
    <property type="entry name" value="CYCLIC NUCLEOTIDE PHOSPHODIESTERASE"/>
    <property type="match status" value="1"/>
</dbReference>
<dbReference type="InterPro" id="IPR036971">
    <property type="entry name" value="PDEase_catalytic_dom_sf"/>
</dbReference>
<organism evidence="11 12">
    <name type="scientific">Pomacea canaliculata</name>
    <name type="common">Golden apple snail</name>
    <dbReference type="NCBI Taxonomy" id="400727"/>
    <lineage>
        <taxon>Eukaryota</taxon>
        <taxon>Metazoa</taxon>
        <taxon>Spiralia</taxon>
        <taxon>Lophotrochozoa</taxon>
        <taxon>Mollusca</taxon>
        <taxon>Gastropoda</taxon>
        <taxon>Caenogastropoda</taxon>
        <taxon>Architaenioglossa</taxon>
        <taxon>Ampullarioidea</taxon>
        <taxon>Ampullariidae</taxon>
        <taxon>Pomacea</taxon>
    </lineage>
</organism>
<dbReference type="InterPro" id="IPR023174">
    <property type="entry name" value="PDEase_CS"/>
</dbReference>
<feature type="compositionally biased region" description="Basic and acidic residues" evidence="9">
    <location>
        <begin position="1050"/>
        <end position="1080"/>
    </location>
</feature>
<evidence type="ECO:0000256" key="6">
    <source>
        <dbReference type="PIRSR" id="PIRSR623088-2"/>
    </source>
</evidence>
<comment type="cofactor">
    <cofactor evidence="8">
        <name>a divalent metal cation</name>
        <dbReference type="ChEBI" id="CHEBI:60240"/>
    </cofactor>
    <text evidence="8">Binds 2 divalent metal cations per subunit. Site 1 may preferentially bind zinc ions, while site 2 has a preference for magnesium and/or manganese ions.</text>
</comment>
<evidence type="ECO:0000256" key="7">
    <source>
        <dbReference type="PIRSR" id="PIRSR623088-3"/>
    </source>
</evidence>
<feature type="active site" description="Proton donor" evidence="5">
    <location>
        <position position="610"/>
    </location>
</feature>
<comment type="similarity">
    <text evidence="1 8">Belongs to the cyclic nucleotide phosphodiesterase family.</text>
</comment>
<dbReference type="EC" id="3.1.4.-" evidence="8"/>
<dbReference type="Proteomes" id="UP000245119">
    <property type="component" value="Linkage Group LG5"/>
</dbReference>
<evidence type="ECO:0000256" key="4">
    <source>
        <dbReference type="ARBA" id="ARBA00022801"/>
    </source>
</evidence>
<feature type="binding site" evidence="6">
    <location>
        <begin position="610"/>
        <end position="614"/>
    </location>
    <ligand>
        <name>AMP</name>
        <dbReference type="ChEBI" id="CHEBI:456215"/>
    </ligand>
</feature>
<dbReference type="InterPro" id="IPR023088">
    <property type="entry name" value="PDEase"/>
</dbReference>
<dbReference type="GO" id="GO:0046068">
    <property type="term" value="P:cGMP metabolic process"/>
    <property type="evidence" value="ECO:0007669"/>
    <property type="project" value="UniProtKB-ARBA"/>
</dbReference>
<dbReference type="AlphaFoldDB" id="A0A2T7P970"/>
<feature type="binding site" evidence="7">
    <location>
        <position position="650"/>
    </location>
    <ligand>
        <name>Zn(2+)</name>
        <dbReference type="ChEBI" id="CHEBI:29105"/>
        <label>1</label>
    </ligand>
</feature>
<dbReference type="InterPro" id="IPR003018">
    <property type="entry name" value="GAF"/>
</dbReference>
<feature type="compositionally biased region" description="Basic and acidic residues" evidence="9">
    <location>
        <begin position="1120"/>
        <end position="1130"/>
    </location>
</feature>
<evidence type="ECO:0000256" key="9">
    <source>
        <dbReference type="SAM" id="MobiDB-lite"/>
    </source>
</evidence>
<dbReference type="Pfam" id="PF00233">
    <property type="entry name" value="PDEase_I"/>
    <property type="match status" value="1"/>
</dbReference>
<protein>
    <recommendedName>
        <fullName evidence="8">Phosphodiesterase</fullName>
        <ecNumber evidence="8">3.1.4.-</ecNumber>
    </recommendedName>
</protein>
<feature type="compositionally biased region" description="Polar residues" evidence="9">
    <location>
        <begin position="1154"/>
        <end position="1165"/>
    </location>
</feature>
<comment type="caution">
    <text evidence="11">The sequence shown here is derived from an EMBL/GenBank/DDBJ whole genome shotgun (WGS) entry which is preliminary data.</text>
</comment>
<feature type="compositionally biased region" description="Basic and acidic residues" evidence="9">
    <location>
        <begin position="985"/>
        <end position="995"/>
    </location>
</feature>
<feature type="binding site" evidence="7">
    <location>
        <position position="651"/>
    </location>
    <ligand>
        <name>Zn(2+)</name>
        <dbReference type="ChEBI" id="CHEBI:29105"/>
        <label>1</label>
    </ligand>
</feature>
<dbReference type="SMART" id="SM00065">
    <property type="entry name" value="GAF"/>
    <property type="match status" value="2"/>
</dbReference>
<dbReference type="GO" id="GO:0007165">
    <property type="term" value="P:signal transduction"/>
    <property type="evidence" value="ECO:0007669"/>
    <property type="project" value="InterPro"/>
</dbReference>
<evidence type="ECO:0000259" key="10">
    <source>
        <dbReference type="PROSITE" id="PS51845"/>
    </source>
</evidence>
<gene>
    <name evidence="11" type="ORF">C0Q70_09220</name>
</gene>
<feature type="binding site" evidence="7">
    <location>
        <position position="614"/>
    </location>
    <ligand>
        <name>Zn(2+)</name>
        <dbReference type="ChEBI" id="CHEBI:29105"/>
        <label>1</label>
    </ligand>
</feature>
<dbReference type="OrthoDB" id="74705at2759"/>
<keyword evidence="4 8" id="KW-0378">Hydrolase</keyword>
<dbReference type="PROSITE" id="PS51845">
    <property type="entry name" value="PDEASE_I_2"/>
    <property type="match status" value="1"/>
</dbReference>
<keyword evidence="3 7" id="KW-0479">Metal-binding</keyword>
<dbReference type="SUPFAM" id="SSF109604">
    <property type="entry name" value="HD-domain/PDEase-like"/>
    <property type="match status" value="1"/>
</dbReference>
<dbReference type="SMART" id="SM00471">
    <property type="entry name" value="HDc"/>
    <property type="match status" value="1"/>
</dbReference>
<dbReference type="PRINTS" id="PR00387">
    <property type="entry name" value="PDIESTERASE1"/>
</dbReference>
<accession>A0A2T7P970</accession>
<dbReference type="GO" id="GO:0046872">
    <property type="term" value="F:metal ion binding"/>
    <property type="evidence" value="ECO:0007669"/>
    <property type="project" value="UniProtKB-KW"/>
</dbReference>
<feature type="binding site" evidence="6">
    <location>
        <position position="761"/>
    </location>
    <ligand>
        <name>AMP</name>
        <dbReference type="ChEBI" id="CHEBI:456215"/>
    </ligand>
</feature>
<feature type="region of interest" description="Disordered" evidence="9">
    <location>
        <begin position="940"/>
        <end position="1100"/>
    </location>
</feature>
<evidence type="ECO:0000313" key="12">
    <source>
        <dbReference type="Proteomes" id="UP000245119"/>
    </source>
</evidence>
<dbReference type="PROSITE" id="PS00126">
    <property type="entry name" value="PDEASE_I_1"/>
    <property type="match status" value="1"/>
</dbReference>
<dbReference type="CDD" id="cd00077">
    <property type="entry name" value="HDc"/>
    <property type="match status" value="1"/>
</dbReference>
<dbReference type="Gene3D" id="3.30.450.40">
    <property type="match status" value="2"/>
</dbReference>
<dbReference type="InterPro" id="IPR003607">
    <property type="entry name" value="HD/PDEase_dom"/>
</dbReference>
<dbReference type="InterPro" id="IPR029016">
    <property type="entry name" value="GAF-like_dom_sf"/>
</dbReference>
<dbReference type="GO" id="GO:0004114">
    <property type="term" value="F:3',5'-cyclic-nucleotide phosphodiesterase activity"/>
    <property type="evidence" value="ECO:0007669"/>
    <property type="project" value="InterPro"/>
</dbReference>